<dbReference type="AlphaFoldDB" id="A0A158KWJ7"/>
<evidence type="ECO:0000313" key="2">
    <source>
        <dbReference type="EMBL" id="SAL85093.1"/>
    </source>
</evidence>
<evidence type="ECO:0000256" key="1">
    <source>
        <dbReference type="SAM" id="MobiDB-lite"/>
    </source>
</evidence>
<organism evidence="2 3">
    <name type="scientific">Caballeronia arvi</name>
    <dbReference type="NCBI Taxonomy" id="1777135"/>
    <lineage>
        <taxon>Bacteria</taxon>
        <taxon>Pseudomonadati</taxon>
        <taxon>Pseudomonadota</taxon>
        <taxon>Betaproteobacteria</taxon>
        <taxon>Burkholderiales</taxon>
        <taxon>Burkholderiaceae</taxon>
        <taxon>Caballeronia</taxon>
    </lineage>
</organism>
<protein>
    <submittedName>
        <fullName evidence="2">Uncharacterized protein</fullName>
    </submittedName>
</protein>
<comment type="caution">
    <text evidence="2">The sequence shown here is derived from an EMBL/GenBank/DDBJ whole genome shotgun (WGS) entry which is preliminary data.</text>
</comment>
<feature type="compositionally biased region" description="Basic and acidic residues" evidence="1">
    <location>
        <begin position="87"/>
        <end position="96"/>
    </location>
</feature>
<reference evidence="2" key="1">
    <citation type="submission" date="2016-01" db="EMBL/GenBank/DDBJ databases">
        <authorList>
            <person name="Peeters C."/>
        </authorList>
    </citation>
    <scope>NUCLEOTIDE SEQUENCE [LARGE SCALE GENOMIC DNA]</scope>
    <source>
        <strain evidence="2">LMG 29317</strain>
    </source>
</reference>
<proteinExistence type="predicted"/>
<name>A0A158KWJ7_9BURK</name>
<dbReference type="EMBL" id="FCOM02000057">
    <property type="protein sequence ID" value="SAL85093.1"/>
    <property type="molecule type" value="Genomic_DNA"/>
</dbReference>
<dbReference type="Proteomes" id="UP000055019">
    <property type="component" value="Unassembled WGS sequence"/>
</dbReference>
<feature type="region of interest" description="Disordered" evidence="1">
    <location>
        <begin position="80"/>
        <end position="105"/>
    </location>
</feature>
<sequence length="129" mass="15076">MVRMVELIERDYHEAREAGRLSEWGAMPLLDSEELVVVSRERLALYVDRLELVENELCRRHVDEALEQMKAQGIRFLTPEDLEDEEASHGEMSERVPRKRKIESGTRAQRISPVDMLRSLFARRTKQVG</sequence>
<keyword evidence="3" id="KW-1185">Reference proteome</keyword>
<accession>A0A158KWJ7</accession>
<evidence type="ECO:0000313" key="3">
    <source>
        <dbReference type="Proteomes" id="UP000055019"/>
    </source>
</evidence>
<gene>
    <name evidence="2" type="ORF">AWB74_07167</name>
</gene>